<comment type="caution">
    <text evidence="2">The sequence shown here is derived from an EMBL/GenBank/DDBJ whole genome shotgun (WGS) entry which is preliminary data.</text>
</comment>
<keyword evidence="1" id="KW-0812">Transmembrane</keyword>
<feature type="transmembrane region" description="Helical" evidence="1">
    <location>
        <begin position="283"/>
        <end position="302"/>
    </location>
</feature>
<feature type="transmembrane region" description="Helical" evidence="1">
    <location>
        <begin position="128"/>
        <end position="146"/>
    </location>
</feature>
<proteinExistence type="predicted"/>
<feature type="transmembrane region" description="Helical" evidence="1">
    <location>
        <begin position="30"/>
        <end position="50"/>
    </location>
</feature>
<sequence length="316" mass="35297">MTAIVYGLAASFFFAFTFILNRAMELEGGSWMWSAALRFILMAPMLLALVALRGQLRASLCHLRRHWRGYLVWSTVGFGLFYAPLTLAAAYGPGWLIAGTWQITIVAGSLLIPWLTPKQQGRRAAIPWRGLRWSLLILCGIALLLWQQATQISPWLALGCLLPVLLAAFMYPLGNRKMMQICHQDINTLQRVLNMTLASLPFWLLLSAVAWWRSGPPSVMQLEQSFWVALFSGVIATLLFFAATNRVRHDPARLAAVEATQSGEVLFAVLGERLWLHAPFPSPLALIGIGLIIIGMIAHSLAPFSRFRRRRPHSPV</sequence>
<feature type="transmembrane region" description="Helical" evidence="1">
    <location>
        <begin position="192"/>
        <end position="212"/>
    </location>
</feature>
<evidence type="ECO:0000313" key="2">
    <source>
        <dbReference type="EMBL" id="RDK96859.1"/>
    </source>
</evidence>
<evidence type="ECO:0000313" key="3">
    <source>
        <dbReference type="Proteomes" id="UP000254848"/>
    </source>
</evidence>
<dbReference type="Proteomes" id="UP000254848">
    <property type="component" value="Unassembled WGS sequence"/>
</dbReference>
<dbReference type="EMBL" id="QRAP01000001">
    <property type="protein sequence ID" value="RDK96859.1"/>
    <property type="molecule type" value="Genomic_DNA"/>
</dbReference>
<feature type="transmembrane region" description="Helical" evidence="1">
    <location>
        <begin position="254"/>
        <end position="271"/>
    </location>
</feature>
<keyword evidence="1" id="KW-1133">Transmembrane helix</keyword>
<keyword evidence="3" id="KW-1185">Reference proteome</keyword>
<keyword evidence="1" id="KW-0472">Membrane</keyword>
<name>A0A370R354_9GAMM</name>
<dbReference type="OrthoDB" id="3457556at2"/>
<evidence type="ECO:0000256" key="1">
    <source>
        <dbReference type="SAM" id="Phobius"/>
    </source>
</evidence>
<feature type="transmembrane region" description="Helical" evidence="1">
    <location>
        <begin position="224"/>
        <end position="242"/>
    </location>
</feature>
<feature type="transmembrane region" description="Helical" evidence="1">
    <location>
        <begin position="152"/>
        <end position="171"/>
    </location>
</feature>
<dbReference type="RefSeq" id="WP_115456642.1">
    <property type="nucleotide sequence ID" value="NZ_QRAP01000001.1"/>
</dbReference>
<gene>
    <name evidence="2" type="ORF">C8D90_101295</name>
</gene>
<feature type="transmembrane region" description="Helical" evidence="1">
    <location>
        <begin position="95"/>
        <end position="116"/>
    </location>
</feature>
<reference evidence="2 3" key="1">
    <citation type="submission" date="2018-07" db="EMBL/GenBank/DDBJ databases">
        <title>Genomic Encyclopedia of Type Strains, Phase IV (KMG-IV): sequencing the most valuable type-strain genomes for metagenomic binning, comparative biology and taxonomic classification.</title>
        <authorList>
            <person name="Goeker M."/>
        </authorList>
    </citation>
    <scope>NUCLEOTIDE SEQUENCE [LARGE SCALE GENOMIC DNA]</scope>
    <source>
        <strain evidence="2 3">DSM 103736</strain>
    </source>
</reference>
<dbReference type="AlphaFoldDB" id="A0A370R354"/>
<dbReference type="InterPro" id="IPR032713">
    <property type="entry name" value="EmrE"/>
</dbReference>
<dbReference type="Pfam" id="PF13536">
    <property type="entry name" value="EmrE"/>
    <property type="match status" value="1"/>
</dbReference>
<organism evidence="2 3">
    <name type="scientific">Enterobacillus tribolii</name>
    <dbReference type="NCBI Taxonomy" id="1487935"/>
    <lineage>
        <taxon>Bacteria</taxon>
        <taxon>Pseudomonadati</taxon>
        <taxon>Pseudomonadota</taxon>
        <taxon>Gammaproteobacteria</taxon>
        <taxon>Enterobacterales</taxon>
        <taxon>Hafniaceae</taxon>
        <taxon>Enterobacillus</taxon>
    </lineage>
</organism>
<accession>A0A370R354</accession>
<feature type="transmembrane region" description="Helical" evidence="1">
    <location>
        <begin position="70"/>
        <end position="89"/>
    </location>
</feature>
<protein>
    <submittedName>
        <fullName evidence="2">Putative multidrug resistance efflux transporter</fullName>
    </submittedName>
</protein>
<feature type="transmembrane region" description="Helical" evidence="1">
    <location>
        <begin position="5"/>
        <end position="24"/>
    </location>
</feature>